<dbReference type="InterPro" id="IPR007630">
    <property type="entry name" value="RNA_pol_sigma70_r4"/>
</dbReference>
<evidence type="ECO:0000259" key="6">
    <source>
        <dbReference type="Pfam" id="PF04545"/>
    </source>
</evidence>
<dbReference type="NCBIfam" id="TIGR02937">
    <property type="entry name" value="sigma70-ECF"/>
    <property type="match status" value="1"/>
</dbReference>
<sequence length="352" mass="39988">MTLTRKEVTDLLDEIGKEIYNEFEPSLYTAIGKRNQRKPEELEIHVIEGINDALSKLPENPEREEVESVGREWIRRSVAYYVNEPLVYSLVRKFDNLPIPEEERLSAAQNGFVSALNNFDPTRGFQFSTFAYRLMMNEIIALDKNRKKQSIITHPPRVILAPKDLTIIRIEQSVGHRIIRVGKDPVTLYNVTIVQDGTDSEYTYHYLYLLPKEIKVGAKIKKGKPLGTLAGAEVDIGSVEGYLESEGGSDAIFINPTDNKSEGFRRPDSQLSRDLTISILSDALTELTEQERFIVSKRILSSRTQKVSLIEAGKKLGIPGSEVKNLEERILLKLRHLLEERGVDAKDLKAFY</sequence>
<dbReference type="Gene3D" id="1.20.140.160">
    <property type="match status" value="1"/>
</dbReference>
<dbReference type="RefSeq" id="WP_278476648.1">
    <property type="nucleotide sequence ID" value="NZ_JABZRE010000001.1"/>
</dbReference>
<dbReference type="InterPro" id="IPR013324">
    <property type="entry name" value="RNA_pol_sigma_r3/r4-like"/>
</dbReference>
<name>A0A930E326_9FIRM</name>
<accession>A0A930E326</accession>
<evidence type="ECO:0000256" key="2">
    <source>
        <dbReference type="ARBA" id="ARBA00023082"/>
    </source>
</evidence>
<evidence type="ECO:0000256" key="3">
    <source>
        <dbReference type="ARBA" id="ARBA00023125"/>
    </source>
</evidence>
<dbReference type="Proteomes" id="UP000758611">
    <property type="component" value="Unassembled WGS sequence"/>
</dbReference>
<evidence type="ECO:0000313" key="8">
    <source>
        <dbReference type="Proteomes" id="UP000758611"/>
    </source>
</evidence>
<evidence type="ECO:0000256" key="4">
    <source>
        <dbReference type="ARBA" id="ARBA00023163"/>
    </source>
</evidence>
<evidence type="ECO:0000256" key="1">
    <source>
        <dbReference type="ARBA" id="ARBA00023015"/>
    </source>
</evidence>
<reference evidence="7" key="1">
    <citation type="submission" date="2020-04" db="EMBL/GenBank/DDBJ databases">
        <title>Deep metagenomics examines the oral microbiome during advanced dental caries in children, revealing novel taxa and co-occurrences with host molecules.</title>
        <authorList>
            <person name="Baker J.L."/>
            <person name="Morton J.T."/>
            <person name="Dinis M."/>
            <person name="Alvarez R."/>
            <person name="Tran N.C."/>
            <person name="Knight R."/>
            <person name="Edlund A."/>
        </authorList>
    </citation>
    <scope>NUCLEOTIDE SEQUENCE</scope>
    <source>
        <strain evidence="7">JCVI_23_bin.11</strain>
    </source>
</reference>
<dbReference type="InterPro" id="IPR013325">
    <property type="entry name" value="RNA_pol_sigma_r2"/>
</dbReference>
<dbReference type="Pfam" id="PF04545">
    <property type="entry name" value="Sigma70_r4"/>
    <property type="match status" value="1"/>
</dbReference>
<evidence type="ECO:0000259" key="5">
    <source>
        <dbReference type="Pfam" id="PF04542"/>
    </source>
</evidence>
<organism evidence="7 8">
    <name type="scientific">Parvimonas micra</name>
    <dbReference type="NCBI Taxonomy" id="33033"/>
    <lineage>
        <taxon>Bacteria</taxon>
        <taxon>Bacillati</taxon>
        <taxon>Bacillota</taxon>
        <taxon>Tissierellia</taxon>
        <taxon>Tissierellales</taxon>
        <taxon>Peptoniphilaceae</taxon>
        <taxon>Parvimonas</taxon>
    </lineage>
</organism>
<dbReference type="EMBL" id="JABZRE010000001">
    <property type="protein sequence ID" value="MBF1306226.1"/>
    <property type="molecule type" value="Genomic_DNA"/>
</dbReference>
<keyword evidence="3" id="KW-0238">DNA-binding</keyword>
<protein>
    <submittedName>
        <fullName evidence="7">Sigma-70 family RNA polymerase sigma factor</fullName>
    </submittedName>
</protein>
<comment type="caution">
    <text evidence="7">The sequence shown here is derived from an EMBL/GenBank/DDBJ whole genome shotgun (WGS) entry which is preliminary data.</text>
</comment>
<evidence type="ECO:0000313" key="7">
    <source>
        <dbReference type="EMBL" id="MBF1306226.1"/>
    </source>
</evidence>
<feature type="domain" description="RNA polymerase sigma-70 region 4" evidence="6">
    <location>
        <begin position="283"/>
        <end position="336"/>
    </location>
</feature>
<dbReference type="Gene3D" id="1.20.120.1810">
    <property type="match status" value="1"/>
</dbReference>
<keyword evidence="1" id="KW-0805">Transcription regulation</keyword>
<dbReference type="GO" id="GO:0003677">
    <property type="term" value="F:DNA binding"/>
    <property type="evidence" value="ECO:0007669"/>
    <property type="project" value="UniProtKB-KW"/>
</dbReference>
<dbReference type="SUPFAM" id="SSF88659">
    <property type="entry name" value="Sigma3 and sigma4 domains of RNA polymerase sigma factors"/>
    <property type="match status" value="1"/>
</dbReference>
<proteinExistence type="predicted"/>
<dbReference type="GO" id="GO:0016987">
    <property type="term" value="F:sigma factor activity"/>
    <property type="evidence" value="ECO:0007669"/>
    <property type="project" value="UniProtKB-KW"/>
</dbReference>
<keyword evidence="4" id="KW-0804">Transcription</keyword>
<dbReference type="AlphaFoldDB" id="A0A930E326"/>
<gene>
    <name evidence="7" type="ORF">HXM94_00290</name>
</gene>
<dbReference type="SUPFAM" id="SSF88946">
    <property type="entry name" value="Sigma2 domain of RNA polymerase sigma factors"/>
    <property type="match status" value="1"/>
</dbReference>
<dbReference type="InterPro" id="IPR014284">
    <property type="entry name" value="RNA_pol_sigma-70_dom"/>
</dbReference>
<dbReference type="InterPro" id="IPR007627">
    <property type="entry name" value="RNA_pol_sigma70_r2"/>
</dbReference>
<keyword evidence="2" id="KW-0731">Sigma factor</keyword>
<feature type="domain" description="RNA polymerase sigma-70 region 2" evidence="5">
    <location>
        <begin position="83"/>
        <end position="140"/>
    </location>
</feature>
<dbReference type="Pfam" id="PF04542">
    <property type="entry name" value="Sigma70_r2"/>
    <property type="match status" value="1"/>
</dbReference>
<dbReference type="GO" id="GO:0006352">
    <property type="term" value="P:DNA-templated transcription initiation"/>
    <property type="evidence" value="ECO:0007669"/>
    <property type="project" value="InterPro"/>
</dbReference>